<dbReference type="InterPro" id="IPR043128">
    <property type="entry name" value="Rev_trsase/Diguanyl_cyclase"/>
</dbReference>
<reference evidence="1 2" key="1">
    <citation type="journal article" date="2016" name="Mol. Biol. Evol.">
        <title>Comparative Genomics of Early-Diverging Mushroom-Forming Fungi Provides Insights into the Origins of Lignocellulose Decay Capabilities.</title>
        <authorList>
            <person name="Nagy L.G."/>
            <person name="Riley R."/>
            <person name="Tritt A."/>
            <person name="Adam C."/>
            <person name="Daum C."/>
            <person name="Floudas D."/>
            <person name="Sun H."/>
            <person name="Yadav J.S."/>
            <person name="Pangilinan J."/>
            <person name="Larsson K.H."/>
            <person name="Matsuura K."/>
            <person name="Barry K."/>
            <person name="Labutti K."/>
            <person name="Kuo R."/>
            <person name="Ohm R.A."/>
            <person name="Bhattacharya S.S."/>
            <person name="Shirouzu T."/>
            <person name="Yoshinaga Y."/>
            <person name="Martin F.M."/>
            <person name="Grigoriev I.V."/>
            <person name="Hibbett D.S."/>
        </authorList>
    </citation>
    <scope>NUCLEOTIDE SEQUENCE [LARGE SCALE GENOMIC DNA]</scope>
    <source>
        <strain evidence="1 2">HHB9708</strain>
    </source>
</reference>
<protein>
    <submittedName>
        <fullName evidence="1">DNA/RNA polymerase</fullName>
    </submittedName>
</protein>
<evidence type="ECO:0000313" key="2">
    <source>
        <dbReference type="Proteomes" id="UP000076722"/>
    </source>
</evidence>
<dbReference type="EMBL" id="KV419449">
    <property type="protein sequence ID" value="KZS87478.1"/>
    <property type="molecule type" value="Genomic_DNA"/>
</dbReference>
<dbReference type="OrthoDB" id="5599163at2759"/>
<dbReference type="STRING" id="1314777.A0A164N9C8"/>
<name>A0A164N9C8_9AGAM</name>
<dbReference type="Gene3D" id="3.30.70.270">
    <property type="match status" value="1"/>
</dbReference>
<accession>A0A164N9C8</accession>
<feature type="non-terminal residue" evidence="1">
    <location>
        <position position="276"/>
    </location>
</feature>
<sequence length="276" mass="31224">MTLLSLDTPLIPHNVPNPKTLLDPLLTDDSYPIKSQKHSFSSLFHFSHFTPSQFASLFPFVTSRSKQFYKPAARKVHPVATTLPPQFRINRRIPVDPNLTLPSIPQVPPKFTPGTRLTQERYDALDLDPAKFLLPAEIDLLAYVLKANEEALAWDESMKGAFKASYFDPVTIPVVEHVPWAHRNMPIPPGVLDEVMRIIRDKIQTGIYEPSSSSYRSRYFCVLKKDGKSLRIVHDLQPLNAVTIKNAGVPPFMDEIVEEFAGRSCYCSLDLFVGYD</sequence>
<dbReference type="AlphaFoldDB" id="A0A164N9C8"/>
<dbReference type="Gene3D" id="3.10.10.10">
    <property type="entry name" value="HIV Type 1 Reverse Transcriptase, subunit A, domain 1"/>
    <property type="match status" value="1"/>
</dbReference>
<dbReference type="Proteomes" id="UP000076722">
    <property type="component" value="Unassembled WGS sequence"/>
</dbReference>
<dbReference type="PANTHER" id="PTHR24559">
    <property type="entry name" value="TRANSPOSON TY3-I GAG-POL POLYPROTEIN"/>
    <property type="match status" value="1"/>
</dbReference>
<dbReference type="SUPFAM" id="SSF56672">
    <property type="entry name" value="DNA/RNA polymerases"/>
    <property type="match status" value="1"/>
</dbReference>
<dbReference type="InterPro" id="IPR053134">
    <property type="entry name" value="RNA-dir_DNA_polymerase"/>
</dbReference>
<evidence type="ECO:0000313" key="1">
    <source>
        <dbReference type="EMBL" id="KZS87478.1"/>
    </source>
</evidence>
<keyword evidence="2" id="KW-1185">Reference proteome</keyword>
<organism evidence="1 2">
    <name type="scientific">Sistotremastrum niveocremeum HHB9708</name>
    <dbReference type="NCBI Taxonomy" id="1314777"/>
    <lineage>
        <taxon>Eukaryota</taxon>
        <taxon>Fungi</taxon>
        <taxon>Dikarya</taxon>
        <taxon>Basidiomycota</taxon>
        <taxon>Agaricomycotina</taxon>
        <taxon>Agaricomycetes</taxon>
        <taxon>Sistotremastrales</taxon>
        <taxon>Sistotremastraceae</taxon>
        <taxon>Sertulicium</taxon>
        <taxon>Sertulicium niveocremeum</taxon>
    </lineage>
</organism>
<dbReference type="InterPro" id="IPR043502">
    <property type="entry name" value="DNA/RNA_pol_sf"/>
</dbReference>
<gene>
    <name evidence="1" type="ORF">SISNIDRAFT_419526</name>
</gene>
<proteinExistence type="predicted"/>
<dbReference type="PANTHER" id="PTHR24559:SF444">
    <property type="entry name" value="REVERSE TRANSCRIPTASE DOMAIN-CONTAINING PROTEIN"/>
    <property type="match status" value="1"/>
</dbReference>